<keyword evidence="3" id="KW-1185">Reference proteome</keyword>
<evidence type="ECO:0000256" key="1">
    <source>
        <dbReference type="SAM" id="Phobius"/>
    </source>
</evidence>
<keyword evidence="1" id="KW-0812">Transmembrane</keyword>
<evidence type="ECO:0000313" key="3">
    <source>
        <dbReference type="Proteomes" id="UP001157961"/>
    </source>
</evidence>
<name>A0ABY1N7T6_9RHOB</name>
<organism evidence="2 3">
    <name type="scientific">Shimia sagamensis</name>
    <dbReference type="NCBI Taxonomy" id="1566352"/>
    <lineage>
        <taxon>Bacteria</taxon>
        <taxon>Pseudomonadati</taxon>
        <taxon>Pseudomonadota</taxon>
        <taxon>Alphaproteobacteria</taxon>
        <taxon>Rhodobacterales</taxon>
        <taxon>Roseobacteraceae</taxon>
    </lineage>
</organism>
<proteinExistence type="predicted"/>
<protein>
    <submittedName>
        <fullName evidence="2">Phage abortive infection protein</fullName>
    </submittedName>
</protein>
<dbReference type="RefSeq" id="WP_283424165.1">
    <property type="nucleotide sequence ID" value="NZ_FXTY01000001.1"/>
</dbReference>
<keyword evidence="1" id="KW-0472">Membrane</keyword>
<dbReference type="InterPro" id="IPR031709">
    <property type="entry name" value="PutAbiC"/>
</dbReference>
<accession>A0ABY1N7T6</accession>
<gene>
    <name evidence="2" type="ORF">SAMN06265373_101298</name>
</gene>
<dbReference type="Pfam" id="PF16872">
    <property type="entry name" value="putAbiC"/>
    <property type="match status" value="1"/>
</dbReference>
<evidence type="ECO:0000313" key="2">
    <source>
        <dbReference type="EMBL" id="SMP02749.1"/>
    </source>
</evidence>
<dbReference type="EMBL" id="FXTY01000001">
    <property type="protein sequence ID" value="SMP02749.1"/>
    <property type="molecule type" value="Genomic_DNA"/>
</dbReference>
<dbReference type="Proteomes" id="UP001157961">
    <property type="component" value="Unassembled WGS sequence"/>
</dbReference>
<reference evidence="2 3" key="1">
    <citation type="submission" date="2017-05" db="EMBL/GenBank/DDBJ databases">
        <authorList>
            <person name="Varghese N."/>
            <person name="Submissions S."/>
        </authorList>
    </citation>
    <scope>NUCLEOTIDE SEQUENCE [LARGE SCALE GENOMIC DNA]</scope>
    <source>
        <strain evidence="2 3">DSM 29734</strain>
    </source>
</reference>
<comment type="caution">
    <text evidence="2">The sequence shown here is derived from an EMBL/GenBank/DDBJ whole genome shotgun (WGS) entry which is preliminary data.</text>
</comment>
<sequence>MAQGIFQKSFLLCMQVFEWVKRQIRLVRVGARRGNPLFIGIGSTKLFFAGIAVFALLPQRTDADWSWRIWSFLTAPPNEIGDTLAGVAGALAFLWIIVTVMLQSKELAAQREELRLTRIEMSEQKEATQELANTANRQNFDNFVFEMIASLNSIVGNLDIQERGENKPILYKGRDCFGFFYRQVRERPTGDRLFSRAETVDETLVRYDSMFNKHSSGLSQYFRYVYNMLRVLDEAPEVQPKHRKLVRSLFSDDELLVLFYNALTERGKNFVPYIESFELFDNLPLNRLASSAHRDSFTLKCFGASDA</sequence>
<feature type="transmembrane region" description="Helical" evidence="1">
    <location>
        <begin position="37"/>
        <end position="57"/>
    </location>
</feature>
<keyword evidence="1" id="KW-1133">Transmembrane helix</keyword>
<feature type="transmembrane region" description="Helical" evidence="1">
    <location>
        <begin position="83"/>
        <end position="102"/>
    </location>
</feature>